<keyword evidence="1" id="KW-1185">Reference proteome</keyword>
<name>A0A914Q9Z7_9BILA</name>
<dbReference type="Proteomes" id="UP000887578">
    <property type="component" value="Unplaced"/>
</dbReference>
<evidence type="ECO:0000313" key="2">
    <source>
        <dbReference type="WBParaSite" id="PDA_v2.g25973.t1"/>
    </source>
</evidence>
<sequence length="184" mass="21382">MSSKKMKKLPASPPWSDFPSDVLKWMKKNAKPKAALKLMQICKYFQHQEFPFFVVKELILGNRWRYRTLPGYPLKPKNYVTGKFCDQPFDVWVAESLSLAMSSWSKVLYDDCWGQMLPKLAVHDVKCLSFDHVSITFREFKVLNDGGKVSSLNLKSAFIRDESHEIVPLENLFECLPNLKDLEM</sequence>
<protein>
    <submittedName>
        <fullName evidence="2">Uncharacterized protein</fullName>
    </submittedName>
</protein>
<organism evidence="1 2">
    <name type="scientific">Panagrolaimus davidi</name>
    <dbReference type="NCBI Taxonomy" id="227884"/>
    <lineage>
        <taxon>Eukaryota</taxon>
        <taxon>Metazoa</taxon>
        <taxon>Ecdysozoa</taxon>
        <taxon>Nematoda</taxon>
        <taxon>Chromadorea</taxon>
        <taxon>Rhabditida</taxon>
        <taxon>Tylenchina</taxon>
        <taxon>Panagrolaimomorpha</taxon>
        <taxon>Panagrolaimoidea</taxon>
        <taxon>Panagrolaimidae</taxon>
        <taxon>Panagrolaimus</taxon>
    </lineage>
</organism>
<dbReference type="WBParaSite" id="PDA_v2.g25973.t1">
    <property type="protein sequence ID" value="PDA_v2.g25973.t1"/>
    <property type="gene ID" value="PDA_v2.g25973"/>
</dbReference>
<proteinExistence type="predicted"/>
<dbReference type="AlphaFoldDB" id="A0A914Q9Z7"/>
<reference evidence="2" key="1">
    <citation type="submission" date="2022-11" db="UniProtKB">
        <authorList>
            <consortium name="WormBaseParasite"/>
        </authorList>
    </citation>
    <scope>IDENTIFICATION</scope>
</reference>
<evidence type="ECO:0000313" key="1">
    <source>
        <dbReference type="Proteomes" id="UP000887578"/>
    </source>
</evidence>
<accession>A0A914Q9Z7</accession>